<feature type="region of interest" description="Disordered" evidence="1">
    <location>
        <begin position="128"/>
        <end position="158"/>
    </location>
</feature>
<evidence type="ECO:0000256" key="1">
    <source>
        <dbReference type="SAM" id="MobiDB-lite"/>
    </source>
</evidence>
<feature type="compositionally biased region" description="Polar residues" evidence="1">
    <location>
        <begin position="139"/>
        <end position="150"/>
    </location>
</feature>
<feature type="region of interest" description="Disordered" evidence="1">
    <location>
        <begin position="263"/>
        <end position="366"/>
    </location>
</feature>
<feature type="compositionally biased region" description="Basic residues" evidence="1">
    <location>
        <begin position="286"/>
        <end position="299"/>
    </location>
</feature>
<dbReference type="EMBL" id="AP029266">
    <property type="protein sequence ID" value="BFG01450.1"/>
    <property type="molecule type" value="Genomic_DNA"/>
</dbReference>
<sequence length="366" mass="41126">MMLPELLLLLLIGLAMSMSMSDAYDRSVNYWEAFAPGKLLQRLDALTLTDVDQSKLGKLPEMVQVLAETQENAQAEPKADEDEEAGVADDEVDSLSAETSRQAPHSGEDYERNYEQFVKEYFDRAASDDADADADANDGSRSLEQTQAEASNHKNQRCRRVQRQGQLCEICREAKNNQVSETCSYSNSDKPEKYAYDTGSQYKRYRDDSADNDNDDDDSLQEAVAGEGKEESAAASSLCVRRLQGKRVCYQCKDSKGQRLQRCYDMQEKRSKNKATSSAAAPTTKSKAKVSSSKRKPRARQSQQSEQEQRIYKRTISYSYAQGSSPNDEEEQPPLAELTTTAATLPANQHRRRRLVKVLRRRGPVP</sequence>
<feature type="chain" id="PRO_5043616959" evidence="2">
    <location>
        <begin position="18"/>
        <end position="366"/>
    </location>
</feature>
<evidence type="ECO:0000256" key="2">
    <source>
        <dbReference type="SAM" id="SignalP"/>
    </source>
</evidence>
<feature type="compositionally biased region" description="Low complexity" evidence="1">
    <location>
        <begin position="274"/>
        <end position="285"/>
    </location>
</feature>
<feature type="compositionally biased region" description="Polar residues" evidence="1">
    <location>
        <begin position="316"/>
        <end position="326"/>
    </location>
</feature>
<proteinExistence type="predicted"/>
<feature type="compositionally biased region" description="Low complexity" evidence="1">
    <location>
        <begin position="333"/>
        <end position="347"/>
    </location>
</feature>
<dbReference type="AlphaFoldDB" id="A0AAU9FZ32"/>
<gene>
    <name evidence="3" type="ORF">DMAD_01200</name>
</gene>
<accession>A0AAU9FZ32</accession>
<dbReference type="Proteomes" id="UP001500889">
    <property type="component" value="Chromosome A"/>
</dbReference>
<feature type="compositionally biased region" description="Acidic residues" evidence="1">
    <location>
        <begin position="79"/>
        <end position="93"/>
    </location>
</feature>
<evidence type="ECO:0000313" key="4">
    <source>
        <dbReference type="Proteomes" id="UP001500889"/>
    </source>
</evidence>
<keyword evidence="2" id="KW-0732">Signal</keyword>
<protein>
    <submittedName>
        <fullName evidence="3">Uncharacterized protein</fullName>
    </submittedName>
</protein>
<feature type="compositionally biased region" description="Basic residues" evidence="1">
    <location>
        <begin position="349"/>
        <end position="366"/>
    </location>
</feature>
<feature type="signal peptide" evidence="2">
    <location>
        <begin position="1"/>
        <end position="17"/>
    </location>
</feature>
<feature type="region of interest" description="Disordered" evidence="1">
    <location>
        <begin position="70"/>
        <end position="111"/>
    </location>
</feature>
<organism evidence="3 4">
    <name type="scientific">Drosophila madeirensis</name>
    <name type="common">Fruit fly</name>
    <dbReference type="NCBI Taxonomy" id="30013"/>
    <lineage>
        <taxon>Eukaryota</taxon>
        <taxon>Metazoa</taxon>
        <taxon>Ecdysozoa</taxon>
        <taxon>Arthropoda</taxon>
        <taxon>Hexapoda</taxon>
        <taxon>Insecta</taxon>
        <taxon>Pterygota</taxon>
        <taxon>Neoptera</taxon>
        <taxon>Endopterygota</taxon>
        <taxon>Diptera</taxon>
        <taxon>Brachycera</taxon>
        <taxon>Muscomorpha</taxon>
        <taxon>Ephydroidea</taxon>
        <taxon>Drosophilidae</taxon>
        <taxon>Drosophila</taxon>
        <taxon>Sophophora</taxon>
    </lineage>
</organism>
<feature type="compositionally biased region" description="Acidic residues" evidence="1">
    <location>
        <begin position="210"/>
        <end position="220"/>
    </location>
</feature>
<keyword evidence="4" id="KW-1185">Reference proteome</keyword>
<feature type="region of interest" description="Disordered" evidence="1">
    <location>
        <begin position="181"/>
        <end position="237"/>
    </location>
</feature>
<reference evidence="3 4" key="1">
    <citation type="submission" date="2024-02" db="EMBL/GenBank/DDBJ databases">
        <title>A chromosome-level genome assembly of Drosophila madeirensis, a fruit fly species endemic to Madeira island.</title>
        <authorList>
            <person name="Tomihara K."/>
            <person name="Llopart A."/>
            <person name="Yamamoto D."/>
        </authorList>
    </citation>
    <scope>NUCLEOTIDE SEQUENCE [LARGE SCALE GENOMIC DNA]</scope>
    <source>
        <strain evidence="3 4">RF1</strain>
    </source>
</reference>
<name>A0AAU9FZ32_DROMD</name>
<evidence type="ECO:0000313" key="3">
    <source>
        <dbReference type="EMBL" id="BFG01450.1"/>
    </source>
</evidence>